<feature type="transmembrane region" description="Helical" evidence="7">
    <location>
        <begin position="413"/>
        <end position="433"/>
    </location>
</feature>
<reference evidence="9" key="1">
    <citation type="submission" date="2018-05" db="EMBL/GenBank/DDBJ databases">
        <authorList>
            <person name="Klenk H.-P."/>
            <person name="Huntemann M."/>
            <person name="Clum A."/>
            <person name="Pillay M."/>
            <person name="Palaniappan K."/>
            <person name="Varghese N."/>
            <person name="Mikhailova N."/>
            <person name="Stamatis D."/>
            <person name="Reddy T."/>
            <person name="Daum C."/>
            <person name="Shapiro N."/>
            <person name="Ivanova N."/>
            <person name="Kyrpides N."/>
            <person name="Woyke T."/>
        </authorList>
    </citation>
    <scope>NUCLEOTIDE SEQUENCE [LARGE SCALE GENOMIC DNA]</scope>
    <source>
        <strain evidence="9">DSM 45417</strain>
    </source>
</reference>
<evidence type="ECO:0000256" key="1">
    <source>
        <dbReference type="ARBA" id="ARBA00004651"/>
    </source>
</evidence>
<feature type="transmembrane region" description="Helical" evidence="7">
    <location>
        <begin position="119"/>
        <end position="137"/>
    </location>
</feature>
<feature type="transmembrane region" description="Helical" evidence="7">
    <location>
        <begin position="50"/>
        <end position="71"/>
    </location>
</feature>
<evidence type="ECO:0000313" key="9">
    <source>
        <dbReference type="Proteomes" id="UP000246661"/>
    </source>
</evidence>
<dbReference type="EMBL" id="QGTX01000001">
    <property type="protein sequence ID" value="PWW21381.1"/>
    <property type="molecule type" value="Genomic_DNA"/>
</dbReference>
<dbReference type="GO" id="GO:0005886">
    <property type="term" value="C:plasma membrane"/>
    <property type="evidence" value="ECO:0007669"/>
    <property type="project" value="UniProtKB-SubCell"/>
</dbReference>
<feature type="transmembrane region" description="Helical" evidence="7">
    <location>
        <begin position="213"/>
        <end position="234"/>
    </location>
</feature>
<dbReference type="InterPro" id="IPR050833">
    <property type="entry name" value="Poly_Biosynth_Transport"/>
</dbReference>
<evidence type="ECO:0000256" key="4">
    <source>
        <dbReference type="ARBA" id="ARBA00022692"/>
    </source>
</evidence>
<feature type="transmembrane region" description="Helical" evidence="7">
    <location>
        <begin position="83"/>
        <end position="107"/>
    </location>
</feature>
<name>A0A317QES9_9ACTN</name>
<feature type="transmembrane region" description="Helical" evidence="7">
    <location>
        <begin position="255"/>
        <end position="278"/>
    </location>
</feature>
<evidence type="ECO:0000256" key="7">
    <source>
        <dbReference type="SAM" id="Phobius"/>
    </source>
</evidence>
<dbReference type="PANTHER" id="PTHR30250:SF10">
    <property type="entry name" value="LIPOPOLYSACCHARIDE BIOSYNTHESIS PROTEIN WZXC"/>
    <property type="match status" value="1"/>
</dbReference>
<evidence type="ECO:0000256" key="3">
    <source>
        <dbReference type="ARBA" id="ARBA00022475"/>
    </source>
</evidence>
<evidence type="ECO:0000313" key="8">
    <source>
        <dbReference type="EMBL" id="PWW21381.1"/>
    </source>
</evidence>
<feature type="transmembrane region" description="Helical" evidence="7">
    <location>
        <begin position="352"/>
        <end position="373"/>
    </location>
</feature>
<keyword evidence="4 7" id="KW-0812">Transmembrane</keyword>
<comment type="caution">
    <text evidence="8">The sequence shown here is derived from an EMBL/GenBank/DDBJ whole genome shotgun (WGS) entry which is preliminary data.</text>
</comment>
<feature type="transmembrane region" description="Helical" evidence="7">
    <location>
        <begin position="13"/>
        <end position="38"/>
    </location>
</feature>
<accession>A0A317QES9</accession>
<feature type="transmembrane region" description="Helical" evidence="7">
    <location>
        <begin position="175"/>
        <end position="193"/>
    </location>
</feature>
<gene>
    <name evidence="8" type="ORF">JD79_00510</name>
</gene>
<feature type="transmembrane region" description="Helical" evidence="7">
    <location>
        <begin position="326"/>
        <end position="346"/>
    </location>
</feature>
<dbReference type="Pfam" id="PF13440">
    <property type="entry name" value="Polysacc_synt_3"/>
    <property type="match status" value="1"/>
</dbReference>
<feature type="transmembrane region" description="Helical" evidence="7">
    <location>
        <begin position="290"/>
        <end position="314"/>
    </location>
</feature>
<keyword evidence="6 7" id="KW-0472">Membrane</keyword>
<dbReference type="Proteomes" id="UP000246661">
    <property type="component" value="Unassembled WGS sequence"/>
</dbReference>
<evidence type="ECO:0000256" key="6">
    <source>
        <dbReference type="ARBA" id="ARBA00023136"/>
    </source>
</evidence>
<proteinExistence type="inferred from homology"/>
<dbReference type="PANTHER" id="PTHR30250">
    <property type="entry name" value="PST FAMILY PREDICTED COLANIC ACID TRANSPORTER"/>
    <property type="match status" value="1"/>
</dbReference>
<feature type="transmembrane region" description="Helical" evidence="7">
    <location>
        <begin position="385"/>
        <end position="407"/>
    </location>
</feature>
<keyword evidence="9" id="KW-1185">Reference proteome</keyword>
<sequence>MAVVVRLVTPREFGVFAVAFTVHAVVTSMSELGVVSVLQRGDTDPDKLAPTVATVSLVSAATVATGMYLLAAPLATALGADEAAPAIRVMALAVLMVGVFAVPGAMLARDFQQNRIFRANLVAFVPSSALLLVLASAGEGALAFAWSRVLGQLVVGVVMALSADKRYGFGFDRGVLRFVLGVGLPLAGANLVGYTLLNIDYAFIGRLLGPVELGVYVLAFNVANWSMSLLNAMINGVAVPMFSRLRHDPAALARALWRAHQAVAVIGWPIAALSAASAGPLIETVYGRTWIAAAPVLAVLAPYGVLAVHALLYSNVLVGGAAHARMLLYVQLIWLATLIPAMWLGVQWEGVMGAAVAHVVVIVLVVAPTYLIAVRRMSGVSSSGVIRTVVPIACAAVLAAGADWLVAEQLTSPWSRLLSGLAVGCMVYLLLVARLAQTVLPDSENGTLGRLSTGLRRILELADLPRSALMHSVVRRNSNKQQPHLSNSEG</sequence>
<feature type="transmembrane region" description="Helical" evidence="7">
    <location>
        <begin position="143"/>
        <end position="163"/>
    </location>
</feature>
<evidence type="ECO:0000256" key="5">
    <source>
        <dbReference type="ARBA" id="ARBA00022989"/>
    </source>
</evidence>
<comment type="similarity">
    <text evidence="2">Belongs to the polysaccharide synthase family.</text>
</comment>
<organism evidence="8 9">
    <name type="scientific">Geodermatophilus normandii</name>
    <dbReference type="NCBI Taxonomy" id="1137989"/>
    <lineage>
        <taxon>Bacteria</taxon>
        <taxon>Bacillati</taxon>
        <taxon>Actinomycetota</taxon>
        <taxon>Actinomycetes</taxon>
        <taxon>Geodermatophilales</taxon>
        <taxon>Geodermatophilaceae</taxon>
        <taxon>Geodermatophilus</taxon>
    </lineage>
</organism>
<keyword evidence="5 7" id="KW-1133">Transmembrane helix</keyword>
<protein>
    <submittedName>
        <fullName evidence="8">PST family polysaccharide transporter</fullName>
    </submittedName>
</protein>
<dbReference type="AlphaFoldDB" id="A0A317QES9"/>
<comment type="subcellular location">
    <subcellularLocation>
        <location evidence="1">Cell membrane</location>
        <topology evidence="1">Multi-pass membrane protein</topology>
    </subcellularLocation>
</comment>
<evidence type="ECO:0000256" key="2">
    <source>
        <dbReference type="ARBA" id="ARBA00007430"/>
    </source>
</evidence>
<keyword evidence="3" id="KW-1003">Cell membrane</keyword>